<dbReference type="OrthoDB" id="5395343at2759"/>
<dbReference type="PhylomeDB" id="A7TEC7"/>
<dbReference type="GO" id="GO:0000727">
    <property type="term" value="P:double-strand break repair via break-induced replication"/>
    <property type="evidence" value="ECO:0007669"/>
    <property type="project" value="EnsemblFungi"/>
</dbReference>
<dbReference type="InParanoid" id="A7TEC7"/>
<evidence type="ECO:0000259" key="2">
    <source>
        <dbReference type="Pfam" id="PF08639"/>
    </source>
</evidence>
<dbReference type="Pfam" id="PF18523">
    <property type="entry name" value="Sld3_N"/>
    <property type="match status" value="1"/>
</dbReference>
<reference evidence="4 5" key="1">
    <citation type="journal article" date="2007" name="Proc. Natl. Acad. Sci. U.S.A.">
        <title>Independent sorting-out of thousands of duplicated gene pairs in two yeast species descended from a whole-genome duplication.</title>
        <authorList>
            <person name="Scannell D.R."/>
            <person name="Frank A.C."/>
            <person name="Conant G.C."/>
            <person name="Byrne K.P."/>
            <person name="Woolfit M."/>
            <person name="Wolfe K.H."/>
        </authorList>
    </citation>
    <scope>NUCLEOTIDE SEQUENCE [LARGE SCALE GENOMIC DNA]</scope>
    <source>
        <strain evidence="5">ATCC 22028 / DSM 70294 / BCRC 21397 / CBS 2163 / NBRC 10782 / NRRL Y-8283 / UCD 57-17</strain>
    </source>
</reference>
<evidence type="ECO:0000256" key="1">
    <source>
        <dbReference type="SAM" id="MobiDB-lite"/>
    </source>
</evidence>
<dbReference type="AlphaFoldDB" id="A7TEC7"/>
<dbReference type="EMBL" id="DS480379">
    <property type="protein sequence ID" value="EDO19449.1"/>
    <property type="molecule type" value="Genomic_DNA"/>
</dbReference>
<feature type="compositionally biased region" description="Low complexity" evidence="1">
    <location>
        <begin position="450"/>
        <end position="464"/>
    </location>
</feature>
<evidence type="ECO:0000313" key="5">
    <source>
        <dbReference type="Proteomes" id="UP000000267"/>
    </source>
</evidence>
<dbReference type="HOGENOM" id="CLU_409479_0_0_1"/>
<name>A7TEC7_VANPO</name>
<dbReference type="InterPro" id="IPR042511">
    <property type="entry name" value="Sld3"/>
</dbReference>
<dbReference type="InterPro" id="IPR013948">
    <property type="entry name" value="DNA_replication_reg_Sld3_C"/>
</dbReference>
<proteinExistence type="predicted"/>
<feature type="compositionally biased region" description="Polar residues" evidence="1">
    <location>
        <begin position="620"/>
        <end position="632"/>
    </location>
</feature>
<feature type="region of interest" description="Disordered" evidence="1">
    <location>
        <begin position="607"/>
        <end position="660"/>
    </location>
</feature>
<dbReference type="Pfam" id="PF08639">
    <property type="entry name" value="Sld3_STD"/>
    <property type="match status" value="2"/>
</dbReference>
<dbReference type="GO" id="GO:0031261">
    <property type="term" value="C:DNA replication preinitiation complex"/>
    <property type="evidence" value="ECO:0007669"/>
    <property type="project" value="EnsemblFungi"/>
</dbReference>
<evidence type="ECO:0000259" key="3">
    <source>
        <dbReference type="Pfam" id="PF18523"/>
    </source>
</evidence>
<keyword evidence="5" id="KW-1185">Reference proteome</keyword>
<dbReference type="OMA" id="KNMCKAA"/>
<dbReference type="GO" id="GO:0003682">
    <property type="term" value="F:chromatin binding"/>
    <property type="evidence" value="ECO:0007669"/>
    <property type="project" value="EnsemblFungi"/>
</dbReference>
<dbReference type="InterPro" id="IPR041393">
    <property type="entry name" value="Sld3_N"/>
</dbReference>
<dbReference type="KEGG" id="vpo:Kpol_1002p97"/>
<feature type="compositionally biased region" description="Basic residues" evidence="1">
    <location>
        <begin position="651"/>
        <end position="660"/>
    </location>
</feature>
<evidence type="ECO:0008006" key="6">
    <source>
        <dbReference type="Google" id="ProtNLM"/>
    </source>
</evidence>
<organism evidence="5">
    <name type="scientific">Vanderwaltozyma polyspora (strain ATCC 22028 / DSM 70294 / BCRC 21397 / CBS 2163 / NBRC 10782 / NRRL Y-8283 / UCD 57-17)</name>
    <name type="common">Kluyveromyces polysporus</name>
    <dbReference type="NCBI Taxonomy" id="436907"/>
    <lineage>
        <taxon>Eukaryota</taxon>
        <taxon>Fungi</taxon>
        <taxon>Dikarya</taxon>
        <taxon>Ascomycota</taxon>
        <taxon>Saccharomycotina</taxon>
        <taxon>Saccharomycetes</taxon>
        <taxon>Saccharomycetales</taxon>
        <taxon>Saccharomycetaceae</taxon>
        <taxon>Vanderwaltozyma</taxon>
    </lineage>
</organism>
<dbReference type="eggNOG" id="ENOG502RE09">
    <property type="taxonomic scope" value="Eukaryota"/>
</dbReference>
<dbReference type="RefSeq" id="XP_001647307.1">
    <property type="nucleotide sequence ID" value="XM_001647257.1"/>
</dbReference>
<feature type="domain" description="DNA replication regulator Sld3 C-terminal" evidence="2">
    <location>
        <begin position="252"/>
        <end position="631"/>
    </location>
</feature>
<protein>
    <recommendedName>
        <fullName evidence="6">DNA replication regulator Sld3 C-terminal domain-containing protein</fullName>
    </recommendedName>
</protein>
<sequence length="660" mass="76198">MCSLFEIYSIHELPDSLRVNRKKVSVINGNEFPDSIRTKLINYDSTWRHICRVDNEFVLLERYNEKYWIQWSILSFDIEDIKKEHLLLTKLETSDSMSSQMLDFNSLGIRDILKSLQMEKSECIVGGDNSIQHLSMTPPDIMNSEIEKKPLEPRTYIENKYFDTLYGTNIPIAYFVKSNLSRLRNICKANFKDQPFLQYQTITTSLLLDLNTFDKKYNGNGLLNNNSDNELIENNRLSFLKKFNVVPNPDSNLQITELITILKARELKLQIIMLLEIIFINDLDSRLINFENDYKTKLKKRSLNVTRRGIRSKRKSSSNNKVVKETIDYCEQLDLYLDKLNILDILLASEHTIKEDTDIDLIKEQKLNMLNRHKENSSLGFINYILIPFFTKKVPNTVQFIINKLKVPNLKSQNLRQQNTGDLNAKRTVSSESLDPSNEFTFSRRDSRSSSRVSSSPSSPNVRSLPLLQRRNTTDLSATHMFNSRTSSNLTEFIDSNSKIAQRPLGMSKTKSDLNLLQKRQLSVSEFSSNNTNSFNNDQFYSNKDKHMKNRNILIDASQHSFRRVGKVKKISNVVGKSSVPEKLQKSHTVQVTATPLRKVRESPKNIPMDNIIESPADASHTSPLNKASPISLNVREDESSKLNNEEVPKRKVRRRLFAP</sequence>
<feature type="compositionally biased region" description="Basic and acidic residues" evidence="1">
    <location>
        <begin position="635"/>
        <end position="650"/>
    </location>
</feature>
<feature type="domain" description="DNA replication regulator Sld3 C-terminal" evidence="2">
    <location>
        <begin position="153"/>
        <end position="218"/>
    </location>
</feature>
<dbReference type="GO" id="GO:0006270">
    <property type="term" value="P:DNA replication initiation"/>
    <property type="evidence" value="ECO:0007669"/>
    <property type="project" value="EnsemblFungi"/>
</dbReference>
<evidence type="ECO:0000313" key="4">
    <source>
        <dbReference type="EMBL" id="EDO19449.1"/>
    </source>
</evidence>
<dbReference type="STRING" id="436907.A7TEC7"/>
<gene>
    <name evidence="4" type="ORF">Kpol_1002p97</name>
</gene>
<dbReference type="PANTHER" id="PTHR28067">
    <property type="entry name" value="DNA REPLICATION REGULATOR SLD3"/>
    <property type="match status" value="1"/>
</dbReference>
<feature type="domain" description="Sld3 N-terminal" evidence="3">
    <location>
        <begin position="8"/>
        <end position="116"/>
    </location>
</feature>
<dbReference type="FunCoup" id="A7TEC7">
    <property type="interactions" value="111"/>
</dbReference>
<dbReference type="Proteomes" id="UP000000267">
    <property type="component" value="Unassembled WGS sequence"/>
</dbReference>
<dbReference type="GO" id="GO:0000775">
    <property type="term" value="C:chromosome, centromeric region"/>
    <property type="evidence" value="ECO:0007669"/>
    <property type="project" value="EnsemblFungi"/>
</dbReference>
<dbReference type="PANTHER" id="PTHR28067:SF1">
    <property type="entry name" value="DNA REPLICATION REGULATOR SLD3"/>
    <property type="match status" value="1"/>
</dbReference>
<feature type="region of interest" description="Disordered" evidence="1">
    <location>
        <begin position="416"/>
        <end position="470"/>
    </location>
</feature>
<accession>A7TEC7</accession>
<dbReference type="GO" id="GO:0000785">
    <property type="term" value="C:chromatin"/>
    <property type="evidence" value="ECO:0007669"/>
    <property type="project" value="EnsemblFungi"/>
</dbReference>
<feature type="compositionally biased region" description="Polar residues" evidence="1">
    <location>
        <begin position="416"/>
        <end position="441"/>
    </location>
</feature>
<dbReference type="Gene3D" id="1.20.58.2130">
    <property type="match status" value="2"/>
</dbReference>
<dbReference type="GeneID" id="5547801"/>